<evidence type="ECO:0000259" key="20">
    <source>
        <dbReference type="Pfam" id="PF01478"/>
    </source>
</evidence>
<feature type="transmembrane region" description="Helical" evidence="19">
    <location>
        <begin position="131"/>
        <end position="149"/>
    </location>
</feature>
<dbReference type="PRINTS" id="PR00864">
    <property type="entry name" value="PREPILNPTASE"/>
</dbReference>
<protein>
    <recommendedName>
        <fullName evidence="16 18">Prepilin leader peptidase/N-methyltransferase</fullName>
        <ecNumber evidence="18">2.1.1.-</ecNumber>
        <ecNumber evidence="15 18">3.4.23.43</ecNumber>
    </recommendedName>
</protein>
<evidence type="ECO:0000256" key="14">
    <source>
        <dbReference type="ARBA" id="ARBA00050401"/>
    </source>
</evidence>
<dbReference type="FunFam" id="1.20.120.1220:FF:000001">
    <property type="entry name" value="Type 4 prepilin-like proteins leader peptide-processing enzyme"/>
    <property type="match status" value="1"/>
</dbReference>
<evidence type="ECO:0000256" key="13">
    <source>
        <dbReference type="ARBA" id="ARBA00023268"/>
    </source>
</evidence>
<keyword evidence="23" id="KW-1185">Reference proteome</keyword>
<evidence type="ECO:0000256" key="1">
    <source>
        <dbReference type="ARBA" id="ARBA00004429"/>
    </source>
</evidence>
<dbReference type="GO" id="GO:0008168">
    <property type="term" value="F:methyltransferase activity"/>
    <property type="evidence" value="ECO:0007669"/>
    <property type="project" value="UniProtKB-KW"/>
</dbReference>
<evidence type="ECO:0000256" key="3">
    <source>
        <dbReference type="ARBA" id="ARBA00022475"/>
    </source>
</evidence>
<evidence type="ECO:0000256" key="4">
    <source>
        <dbReference type="ARBA" id="ARBA00022519"/>
    </source>
</evidence>
<dbReference type="EC" id="2.1.1.-" evidence="18"/>
<dbReference type="PANTHER" id="PTHR30487:SF0">
    <property type="entry name" value="PREPILIN LEADER PEPTIDASE_N-METHYLTRANSFERASE-RELATED"/>
    <property type="match status" value="1"/>
</dbReference>
<keyword evidence="12 19" id="KW-0472">Membrane</keyword>
<dbReference type="PANTHER" id="PTHR30487">
    <property type="entry name" value="TYPE 4 PREPILIN-LIKE PROTEINS LEADER PEPTIDE-PROCESSING ENZYME"/>
    <property type="match status" value="1"/>
</dbReference>
<keyword evidence="4" id="KW-0997">Cell inner membrane</keyword>
<dbReference type="InterPro" id="IPR010627">
    <property type="entry name" value="Prepilin_pept_A24_N"/>
</dbReference>
<comment type="catalytic activity">
    <reaction evidence="14 18">
        <text>Typically cleaves a -Gly-|-Phe- bond to release an N-terminal, basic peptide of 5-8 residues from type IV prepilin, and then N-methylates the new N-terminal amino group, the methyl donor being S-adenosyl-L-methionine.</text>
        <dbReference type="EC" id="3.4.23.43"/>
    </reaction>
</comment>
<comment type="similarity">
    <text evidence="2 17">Belongs to the peptidase A24 family.</text>
</comment>
<reference evidence="22 23" key="1">
    <citation type="submission" date="2019-11" db="EMBL/GenBank/DDBJ databases">
        <title>Type strains purchased from KCTC, JCM and DSMZ.</title>
        <authorList>
            <person name="Lu H."/>
        </authorList>
    </citation>
    <scope>NUCLEOTIDE SEQUENCE [LARGE SCALE GENOMIC DNA]</scope>
    <source>
        <strain evidence="22 23">KCTC 22382</strain>
    </source>
</reference>
<evidence type="ECO:0000256" key="15">
    <source>
        <dbReference type="ARBA" id="ARBA00067082"/>
    </source>
</evidence>
<evidence type="ECO:0000313" key="23">
    <source>
        <dbReference type="Proteomes" id="UP000475582"/>
    </source>
</evidence>
<dbReference type="AlphaFoldDB" id="A0A6L6PE09"/>
<keyword evidence="3" id="KW-1003">Cell membrane</keyword>
<comment type="subcellular location">
    <subcellularLocation>
        <location evidence="1">Cell inner membrane</location>
        <topology evidence="1">Multi-pass membrane protein</topology>
    </subcellularLocation>
    <subcellularLocation>
        <location evidence="18">Cell membrane</location>
        <topology evidence="18">Multi-pass membrane protein</topology>
    </subcellularLocation>
</comment>
<keyword evidence="5 18" id="KW-0489">Methyltransferase</keyword>
<dbReference type="Pfam" id="PF01478">
    <property type="entry name" value="Peptidase_A24"/>
    <property type="match status" value="1"/>
</dbReference>
<evidence type="ECO:0000256" key="9">
    <source>
        <dbReference type="ARBA" id="ARBA00022692"/>
    </source>
</evidence>
<evidence type="ECO:0000256" key="6">
    <source>
        <dbReference type="ARBA" id="ARBA00022670"/>
    </source>
</evidence>
<feature type="domain" description="Prepilin type IV endopeptidase peptidase" evidence="20">
    <location>
        <begin position="137"/>
        <end position="246"/>
    </location>
</feature>
<comment type="function">
    <text evidence="18">Plays an essential role in type IV pili and type II pseudopili formation by proteolytically removing the leader sequence from substrate proteins and subsequently monomethylating the alpha-amino group of the newly exposed N-terminal phenylalanine.</text>
</comment>
<feature type="transmembrane region" description="Helical" evidence="19">
    <location>
        <begin position="221"/>
        <end position="251"/>
    </location>
</feature>
<organism evidence="22 23">
    <name type="scientific">Duganella radicis</name>
    <dbReference type="NCBI Taxonomy" id="551988"/>
    <lineage>
        <taxon>Bacteria</taxon>
        <taxon>Pseudomonadati</taxon>
        <taxon>Pseudomonadota</taxon>
        <taxon>Betaproteobacteria</taxon>
        <taxon>Burkholderiales</taxon>
        <taxon>Oxalobacteraceae</taxon>
        <taxon>Telluria group</taxon>
        <taxon>Duganella</taxon>
    </lineage>
</organism>
<dbReference type="EC" id="3.4.23.43" evidence="15 18"/>
<sequence length="290" mass="31161">MLQSTLLFAPAGQLAIALIAGLFGLLFGSFLNVVIHRLPIMMQRESDNYVATESGKPAPHTGRYNLVVPRSACPHCQHQITAAENIPLLSWLVLRGKCSHCKAPISARYPAVEVLTGVLSALVVWKLGSGWAGLSALFLLYSLIALSFIDADTQLLPDDLVYPLLWGGLLMNVGATFVPLQDAVIGATAGYLSLWSIYWLYKLATGKEGMGYGDFKLLAALGAWMGWAMLPTIILMSSVVGLIFGVAMMIINRRGLDVRIPFGPYLAVAGLIALLYGGPLSAFTLSVVRP</sequence>
<keyword evidence="8" id="KW-0949">S-adenosyl-L-methionine</keyword>
<dbReference type="RefSeq" id="WP_155462759.1">
    <property type="nucleotide sequence ID" value="NZ_WNKY01000004.1"/>
</dbReference>
<name>A0A6L6PE09_9BURK</name>
<dbReference type="InterPro" id="IPR050882">
    <property type="entry name" value="Prepilin_peptidase/N-MTase"/>
</dbReference>
<evidence type="ECO:0000256" key="5">
    <source>
        <dbReference type="ARBA" id="ARBA00022603"/>
    </source>
</evidence>
<keyword evidence="6 18" id="KW-0645">Protease</keyword>
<evidence type="ECO:0000256" key="19">
    <source>
        <dbReference type="SAM" id="Phobius"/>
    </source>
</evidence>
<keyword evidence="11 19" id="KW-1133">Transmembrane helix</keyword>
<dbReference type="InterPro" id="IPR000045">
    <property type="entry name" value="Prepilin_IV_endopep_pep"/>
</dbReference>
<dbReference type="GO" id="GO:0005886">
    <property type="term" value="C:plasma membrane"/>
    <property type="evidence" value="ECO:0007669"/>
    <property type="project" value="UniProtKB-SubCell"/>
</dbReference>
<proteinExistence type="inferred from homology"/>
<dbReference type="GO" id="GO:0006465">
    <property type="term" value="P:signal peptide processing"/>
    <property type="evidence" value="ECO:0007669"/>
    <property type="project" value="TreeGrafter"/>
</dbReference>
<evidence type="ECO:0000259" key="21">
    <source>
        <dbReference type="Pfam" id="PF06750"/>
    </source>
</evidence>
<dbReference type="Pfam" id="PF06750">
    <property type="entry name" value="A24_N_bact"/>
    <property type="match status" value="1"/>
</dbReference>
<evidence type="ECO:0000256" key="7">
    <source>
        <dbReference type="ARBA" id="ARBA00022679"/>
    </source>
</evidence>
<dbReference type="GO" id="GO:0004190">
    <property type="term" value="F:aspartic-type endopeptidase activity"/>
    <property type="evidence" value="ECO:0007669"/>
    <property type="project" value="UniProtKB-EC"/>
</dbReference>
<keyword evidence="10 18" id="KW-0378">Hydrolase</keyword>
<evidence type="ECO:0000256" key="10">
    <source>
        <dbReference type="ARBA" id="ARBA00022801"/>
    </source>
</evidence>
<feature type="transmembrane region" description="Helical" evidence="19">
    <location>
        <begin position="184"/>
        <end position="201"/>
    </location>
</feature>
<keyword evidence="7 18" id="KW-0808">Transferase</keyword>
<feature type="domain" description="Prepilin peptidase A24 N-terminal" evidence="21">
    <location>
        <begin position="22"/>
        <end position="126"/>
    </location>
</feature>
<feature type="transmembrane region" description="Helical" evidence="19">
    <location>
        <begin position="12"/>
        <end position="35"/>
    </location>
</feature>
<keyword evidence="13 18" id="KW-0511">Multifunctional enzyme</keyword>
<evidence type="ECO:0000256" key="17">
    <source>
        <dbReference type="RuleBase" id="RU003793"/>
    </source>
</evidence>
<evidence type="ECO:0000256" key="12">
    <source>
        <dbReference type="ARBA" id="ARBA00023136"/>
    </source>
</evidence>
<accession>A0A6L6PE09</accession>
<evidence type="ECO:0000256" key="8">
    <source>
        <dbReference type="ARBA" id="ARBA00022691"/>
    </source>
</evidence>
<evidence type="ECO:0000256" key="2">
    <source>
        <dbReference type="ARBA" id="ARBA00005801"/>
    </source>
</evidence>
<evidence type="ECO:0000256" key="18">
    <source>
        <dbReference type="RuleBase" id="RU003794"/>
    </source>
</evidence>
<evidence type="ECO:0000256" key="16">
    <source>
        <dbReference type="ARBA" id="ARBA00071870"/>
    </source>
</evidence>
<evidence type="ECO:0000256" key="11">
    <source>
        <dbReference type="ARBA" id="ARBA00022989"/>
    </source>
</evidence>
<feature type="transmembrane region" description="Helical" evidence="19">
    <location>
        <begin position="263"/>
        <end position="288"/>
    </location>
</feature>
<dbReference type="GO" id="GO:0032259">
    <property type="term" value="P:methylation"/>
    <property type="evidence" value="ECO:0007669"/>
    <property type="project" value="UniProtKB-KW"/>
</dbReference>
<comment type="caution">
    <text evidence="22">The sequence shown here is derived from an EMBL/GenBank/DDBJ whole genome shotgun (WGS) entry which is preliminary data.</text>
</comment>
<dbReference type="InterPro" id="IPR014032">
    <property type="entry name" value="Peptidase_A24A_bac"/>
</dbReference>
<dbReference type="EMBL" id="WNKY01000004">
    <property type="protein sequence ID" value="MTV37296.1"/>
    <property type="molecule type" value="Genomic_DNA"/>
</dbReference>
<evidence type="ECO:0000313" key="22">
    <source>
        <dbReference type="EMBL" id="MTV37296.1"/>
    </source>
</evidence>
<dbReference type="OrthoDB" id="9789291at2"/>
<gene>
    <name evidence="22" type="ORF">GM676_06835</name>
</gene>
<dbReference type="Proteomes" id="UP000475582">
    <property type="component" value="Unassembled WGS sequence"/>
</dbReference>
<keyword evidence="9 18" id="KW-0812">Transmembrane</keyword>
<dbReference type="Gene3D" id="1.20.120.1220">
    <property type="match status" value="1"/>
</dbReference>